<evidence type="ECO:0000313" key="3">
    <source>
        <dbReference type="EMBL" id="CAI3976946.1"/>
    </source>
</evidence>
<evidence type="ECO:0000256" key="1">
    <source>
        <dbReference type="SAM" id="MobiDB-lite"/>
    </source>
</evidence>
<dbReference type="Proteomes" id="UP001152797">
    <property type="component" value="Unassembled WGS sequence"/>
</dbReference>
<name>A0A9P1BS12_9DINO</name>
<dbReference type="Pfam" id="PF02037">
    <property type="entry name" value="SAP"/>
    <property type="match status" value="1"/>
</dbReference>
<dbReference type="PROSITE" id="PS50800">
    <property type="entry name" value="SAP"/>
    <property type="match status" value="1"/>
</dbReference>
<dbReference type="InterPro" id="IPR036361">
    <property type="entry name" value="SAP_dom_sf"/>
</dbReference>
<keyword evidence="5" id="KW-1185">Reference proteome</keyword>
<dbReference type="SUPFAM" id="SSF68906">
    <property type="entry name" value="SAP domain"/>
    <property type="match status" value="1"/>
</dbReference>
<accession>A0A9P1BS12</accession>
<proteinExistence type="predicted"/>
<dbReference type="EMBL" id="CAMXCT020000308">
    <property type="protein sequence ID" value="CAL1130321.1"/>
    <property type="molecule type" value="Genomic_DNA"/>
</dbReference>
<feature type="region of interest" description="Disordered" evidence="1">
    <location>
        <begin position="1"/>
        <end position="27"/>
    </location>
</feature>
<evidence type="ECO:0000313" key="5">
    <source>
        <dbReference type="Proteomes" id="UP001152797"/>
    </source>
</evidence>
<protein>
    <recommendedName>
        <fullName evidence="2">SAP domain-containing protein</fullName>
    </recommendedName>
</protein>
<organism evidence="3">
    <name type="scientific">Cladocopium goreaui</name>
    <dbReference type="NCBI Taxonomy" id="2562237"/>
    <lineage>
        <taxon>Eukaryota</taxon>
        <taxon>Sar</taxon>
        <taxon>Alveolata</taxon>
        <taxon>Dinophyceae</taxon>
        <taxon>Suessiales</taxon>
        <taxon>Symbiodiniaceae</taxon>
        <taxon>Cladocopium</taxon>
    </lineage>
</organism>
<comment type="caution">
    <text evidence="3">The sequence shown here is derived from an EMBL/GenBank/DDBJ whole genome shotgun (WGS) entry which is preliminary data.</text>
</comment>
<dbReference type="OrthoDB" id="5837849at2759"/>
<sequence length="148" mass="15559">MDARSLSRLSSEELQAQLQERGLPTNGKRFTLAERLSAALQGQGHGPESKARVEGVQAGGAKSAGRVRSETSRSRSRSPNMVTLKKAKAQGLRFLAEDICAVGLQASLASLDAAVAAGSVPSKLLNELESKLSTCISMVEMAQPKPPS</sequence>
<reference evidence="3" key="1">
    <citation type="submission" date="2022-10" db="EMBL/GenBank/DDBJ databases">
        <authorList>
            <person name="Chen Y."/>
            <person name="Dougan E. K."/>
            <person name="Chan C."/>
            <person name="Rhodes N."/>
            <person name="Thang M."/>
        </authorList>
    </citation>
    <scope>NUCLEOTIDE SEQUENCE</scope>
</reference>
<feature type="compositionally biased region" description="Low complexity" evidence="1">
    <location>
        <begin position="1"/>
        <end position="21"/>
    </location>
</feature>
<feature type="domain" description="SAP" evidence="2">
    <location>
        <begin position="6"/>
        <end position="40"/>
    </location>
</feature>
<dbReference type="AlphaFoldDB" id="A0A9P1BS12"/>
<dbReference type="InterPro" id="IPR003034">
    <property type="entry name" value="SAP_dom"/>
</dbReference>
<dbReference type="Gene3D" id="1.10.720.30">
    <property type="entry name" value="SAP domain"/>
    <property type="match status" value="1"/>
</dbReference>
<gene>
    <name evidence="3" type="ORF">C1SCF055_LOCUS5128</name>
</gene>
<feature type="region of interest" description="Disordered" evidence="1">
    <location>
        <begin position="40"/>
        <end position="82"/>
    </location>
</feature>
<dbReference type="EMBL" id="CAMXCT030000308">
    <property type="protein sequence ID" value="CAL4764258.1"/>
    <property type="molecule type" value="Genomic_DNA"/>
</dbReference>
<dbReference type="EMBL" id="CAMXCT010000308">
    <property type="protein sequence ID" value="CAI3976946.1"/>
    <property type="molecule type" value="Genomic_DNA"/>
</dbReference>
<reference evidence="4" key="2">
    <citation type="submission" date="2024-04" db="EMBL/GenBank/DDBJ databases">
        <authorList>
            <person name="Chen Y."/>
            <person name="Shah S."/>
            <person name="Dougan E. K."/>
            <person name="Thang M."/>
            <person name="Chan C."/>
        </authorList>
    </citation>
    <scope>NUCLEOTIDE SEQUENCE [LARGE SCALE GENOMIC DNA]</scope>
</reference>
<dbReference type="SMART" id="SM00513">
    <property type="entry name" value="SAP"/>
    <property type="match status" value="1"/>
</dbReference>
<evidence type="ECO:0000259" key="2">
    <source>
        <dbReference type="PROSITE" id="PS50800"/>
    </source>
</evidence>
<evidence type="ECO:0000313" key="4">
    <source>
        <dbReference type="EMBL" id="CAL1130321.1"/>
    </source>
</evidence>